<dbReference type="InterPro" id="IPR000731">
    <property type="entry name" value="SSD"/>
</dbReference>
<dbReference type="PROSITE" id="PS50156">
    <property type="entry name" value="SSD"/>
    <property type="match status" value="2"/>
</dbReference>
<dbReference type="Gene3D" id="1.20.1640.10">
    <property type="entry name" value="Multidrug efflux transporter AcrB transmembrane domain"/>
    <property type="match status" value="2"/>
</dbReference>
<dbReference type="AlphaFoldDB" id="A0A2N1PUD8"/>
<feature type="transmembrane region" description="Helical" evidence="7">
    <location>
        <begin position="12"/>
        <end position="32"/>
    </location>
</feature>
<dbReference type="Pfam" id="PF00027">
    <property type="entry name" value="cNMP_binding"/>
    <property type="match status" value="1"/>
</dbReference>
<comment type="subcellular location">
    <subcellularLocation>
        <location evidence="1">Cell membrane</location>
        <topology evidence="1">Multi-pass membrane protein</topology>
    </subcellularLocation>
</comment>
<feature type="transmembrane region" description="Helical" evidence="7">
    <location>
        <begin position="330"/>
        <end position="354"/>
    </location>
</feature>
<dbReference type="InterPro" id="IPR050545">
    <property type="entry name" value="Mycobact_MmpL"/>
</dbReference>
<dbReference type="GO" id="GO:0005886">
    <property type="term" value="C:plasma membrane"/>
    <property type="evidence" value="ECO:0007669"/>
    <property type="project" value="UniProtKB-SubCell"/>
</dbReference>
<keyword evidence="6 7" id="KW-0472">Membrane</keyword>
<dbReference type="PANTHER" id="PTHR33406">
    <property type="entry name" value="MEMBRANE PROTEIN MJ1562-RELATED"/>
    <property type="match status" value="1"/>
</dbReference>
<comment type="caution">
    <text evidence="10">The sequence shown here is derived from an EMBL/GenBank/DDBJ whole genome shotgun (WGS) entry which is preliminary data.</text>
</comment>
<feature type="domain" description="SSD" evidence="9">
    <location>
        <begin position="667"/>
        <end position="823"/>
    </location>
</feature>
<evidence type="ECO:0000256" key="5">
    <source>
        <dbReference type="ARBA" id="ARBA00022989"/>
    </source>
</evidence>
<reference evidence="10 11" key="1">
    <citation type="journal article" date="2017" name="ISME J.">
        <title>Potential for microbial H2 and metal transformations associated with novel bacteria and archaea in deep terrestrial subsurface sediments.</title>
        <authorList>
            <person name="Hernsdorf A.W."/>
            <person name="Amano Y."/>
            <person name="Miyakawa K."/>
            <person name="Ise K."/>
            <person name="Suzuki Y."/>
            <person name="Anantharaman K."/>
            <person name="Probst A."/>
            <person name="Burstein D."/>
            <person name="Thomas B.C."/>
            <person name="Banfield J.F."/>
        </authorList>
    </citation>
    <scope>NUCLEOTIDE SEQUENCE [LARGE SCALE GENOMIC DNA]</scope>
    <source>
        <strain evidence="10">HGW-Wallbacteria-1</strain>
    </source>
</reference>
<evidence type="ECO:0000256" key="2">
    <source>
        <dbReference type="ARBA" id="ARBA00010157"/>
    </source>
</evidence>
<comment type="similarity">
    <text evidence="2">Belongs to the resistance-nodulation-cell division (RND) (TC 2.A.6) family. MmpL subfamily.</text>
</comment>
<dbReference type="PANTHER" id="PTHR33406:SF6">
    <property type="entry name" value="MEMBRANE PROTEIN YDGH-RELATED"/>
    <property type="match status" value="1"/>
</dbReference>
<dbReference type="PROSITE" id="PS50042">
    <property type="entry name" value="CNMP_BINDING_3"/>
    <property type="match status" value="1"/>
</dbReference>
<dbReference type="InterPro" id="IPR018490">
    <property type="entry name" value="cNMP-bd_dom_sf"/>
</dbReference>
<dbReference type="SMART" id="SM00100">
    <property type="entry name" value="cNMP"/>
    <property type="match status" value="1"/>
</dbReference>
<keyword evidence="4 7" id="KW-0812">Transmembrane</keyword>
<proteinExistence type="inferred from homology"/>
<feature type="transmembrane region" description="Helical" evidence="7">
    <location>
        <begin position="800"/>
        <end position="822"/>
    </location>
</feature>
<feature type="transmembrane region" description="Helical" evidence="7">
    <location>
        <begin position="403"/>
        <end position="429"/>
    </location>
</feature>
<dbReference type="CDD" id="cd00038">
    <property type="entry name" value="CAP_ED"/>
    <property type="match status" value="1"/>
</dbReference>
<evidence type="ECO:0000259" key="9">
    <source>
        <dbReference type="PROSITE" id="PS50156"/>
    </source>
</evidence>
<organism evidence="10 11">
    <name type="scientific">Candidatus Wallbacteria bacterium HGW-Wallbacteria-1</name>
    <dbReference type="NCBI Taxonomy" id="2013854"/>
    <lineage>
        <taxon>Bacteria</taxon>
        <taxon>Candidatus Walliibacteriota</taxon>
    </lineage>
</organism>
<dbReference type="InterPro" id="IPR014710">
    <property type="entry name" value="RmlC-like_jellyroll"/>
</dbReference>
<evidence type="ECO:0000256" key="7">
    <source>
        <dbReference type="SAM" id="Phobius"/>
    </source>
</evidence>
<gene>
    <name evidence="10" type="ORF">CVV64_00490</name>
</gene>
<feature type="transmembrane region" description="Helical" evidence="7">
    <location>
        <begin position="374"/>
        <end position="394"/>
    </location>
</feature>
<evidence type="ECO:0000259" key="8">
    <source>
        <dbReference type="PROSITE" id="PS50042"/>
    </source>
</evidence>
<feature type="domain" description="SSD" evidence="9">
    <location>
        <begin position="306"/>
        <end position="428"/>
    </location>
</feature>
<sequence>MNHHSPNHNQRLLLRLLSWIIIFAVSALTFFLGMKASLVNFSGSVSDLIVVDDDQEDFLRRINESSNNLEQLVLMVRGKNLLSLEGIKVLREITSDLSGLECLDSVTSIANLKIPRAQPFTMSNSENKRRMGICYALQHAEQTYLKVGSKVPKELIFKKGQWPTFPQFNTNDMKRALYYIDNFSVWEALPETVTEMQSFTEDVNNQVYLRNFISPDGTHAAILLAVKPQWVAGLKVVKPLETAMEKLRNRYGQTYSVVLAGNLLLQDEMKKNIALDTNTFIIAGLLLALASFWLAYRTVRGVVLPLLALIVSEVWVLGIMGCLGLHLNIVLYIVPIFILAVGSSATIHVISHFYSNISKGQDKITASVNSVRMLFLPICSASTTTAFGLAALTLSSVKGLNTFVLLTVAGLGIITILSLLFIPALNILLPEPRDRQDHKFISDRRWKPFISFLTHASIPVWILFIILGIIAGRGIFMIDTDNDLTKLLDRNSEVLKISDDVSRNLAGTTLMTLVLESVPGWAVKKDFLEKLSLLQSRLEESDKIDKTTSLADIFKLTNFLASKGNPDSRGRLPAFQYQINSHMQLFSSMEGVEGYKAFGEALRNLLTNFASDDFSTAKILIRSNLTSLKEMNTETRRTIELVREILGPHVKPRIIGGIVDVNKAVEKILFGQTQGVVLALATIFLLMLLLFFSTKIAIICILPNIFPILFFYGSLGLFAIGLDLSAGLVACVAIGIAVDDTIHFMTELKRQLEKTYDTEKAIVETEKIVGSPIILTKIVLAVLFGILVFSRFPVMANLGWLQAGTMVTCLLCNLVLLPALLARVRLISVWDILKGLNFDPTQAVVFKGMSKFAIKVFLSMGKLEDFKEGDIVMETGSPGDSMHIIIEGTARVDYHDALNRCTRSFNLSSGQVFGEIALLSRKIRKSTVKATGELKTIAITKEFFKNAEAFHPRICNRFLINVIENLSERLIGTDADCKGAEGS</sequence>
<evidence type="ECO:0000256" key="1">
    <source>
        <dbReference type="ARBA" id="ARBA00004651"/>
    </source>
</evidence>
<evidence type="ECO:0000313" key="11">
    <source>
        <dbReference type="Proteomes" id="UP000233256"/>
    </source>
</evidence>
<evidence type="ECO:0008006" key="12">
    <source>
        <dbReference type="Google" id="ProtNLM"/>
    </source>
</evidence>
<dbReference type="InterPro" id="IPR004869">
    <property type="entry name" value="MMPL_dom"/>
</dbReference>
<keyword evidence="5 7" id="KW-1133">Transmembrane helix</keyword>
<dbReference type="Pfam" id="PF03176">
    <property type="entry name" value="MMPL"/>
    <property type="match status" value="2"/>
</dbReference>
<dbReference type="EMBL" id="PGXC01000001">
    <property type="protein sequence ID" value="PKK91938.1"/>
    <property type="molecule type" value="Genomic_DNA"/>
</dbReference>
<feature type="transmembrane region" description="Helical" evidence="7">
    <location>
        <begin position="676"/>
        <end position="705"/>
    </location>
</feature>
<dbReference type="Proteomes" id="UP000233256">
    <property type="component" value="Unassembled WGS sequence"/>
</dbReference>
<dbReference type="SUPFAM" id="SSF82866">
    <property type="entry name" value="Multidrug efflux transporter AcrB transmembrane domain"/>
    <property type="match status" value="2"/>
</dbReference>
<evidence type="ECO:0000256" key="6">
    <source>
        <dbReference type="ARBA" id="ARBA00023136"/>
    </source>
</evidence>
<feature type="transmembrane region" description="Helical" evidence="7">
    <location>
        <begin position="302"/>
        <end position="323"/>
    </location>
</feature>
<protein>
    <recommendedName>
        <fullName evidence="12">Cyclic nucleotide-binding domain-containing protein</fullName>
    </recommendedName>
</protein>
<dbReference type="Gene3D" id="2.60.120.10">
    <property type="entry name" value="Jelly Rolls"/>
    <property type="match status" value="1"/>
</dbReference>
<dbReference type="SUPFAM" id="SSF51206">
    <property type="entry name" value="cAMP-binding domain-like"/>
    <property type="match status" value="1"/>
</dbReference>
<evidence type="ECO:0000256" key="4">
    <source>
        <dbReference type="ARBA" id="ARBA00022692"/>
    </source>
</evidence>
<name>A0A2N1PUD8_9BACT</name>
<feature type="transmembrane region" description="Helical" evidence="7">
    <location>
        <begin position="279"/>
        <end position="296"/>
    </location>
</feature>
<dbReference type="InterPro" id="IPR000595">
    <property type="entry name" value="cNMP-bd_dom"/>
</dbReference>
<feature type="domain" description="Cyclic nucleotide-binding" evidence="8">
    <location>
        <begin position="845"/>
        <end position="946"/>
    </location>
</feature>
<accession>A0A2N1PUD8</accession>
<keyword evidence="3" id="KW-1003">Cell membrane</keyword>
<evidence type="ECO:0000313" key="10">
    <source>
        <dbReference type="EMBL" id="PKK91938.1"/>
    </source>
</evidence>
<feature type="transmembrane region" description="Helical" evidence="7">
    <location>
        <begin position="449"/>
        <end position="470"/>
    </location>
</feature>
<feature type="transmembrane region" description="Helical" evidence="7">
    <location>
        <begin position="774"/>
        <end position="794"/>
    </location>
</feature>
<evidence type="ECO:0000256" key="3">
    <source>
        <dbReference type="ARBA" id="ARBA00022475"/>
    </source>
</evidence>
<feature type="transmembrane region" description="Helical" evidence="7">
    <location>
        <begin position="711"/>
        <end position="738"/>
    </location>
</feature>